<dbReference type="KEGG" id="cst:CLOST_0315"/>
<gene>
    <name evidence="3" type="ordered locus">CLOST_0315</name>
</gene>
<dbReference type="Proteomes" id="UP000007041">
    <property type="component" value="Chromosome"/>
</dbReference>
<dbReference type="Pfam" id="PF02517">
    <property type="entry name" value="Rce1-like"/>
    <property type="match status" value="1"/>
</dbReference>
<evidence type="ECO:0000313" key="3">
    <source>
        <dbReference type="EMBL" id="CBH20445.1"/>
    </source>
</evidence>
<dbReference type="GO" id="GO:0080120">
    <property type="term" value="P:CAAX-box protein maturation"/>
    <property type="evidence" value="ECO:0007669"/>
    <property type="project" value="UniProtKB-ARBA"/>
</dbReference>
<keyword evidence="4" id="KW-1185">Reference proteome</keyword>
<dbReference type="BioCyc" id="CSTI499177:GJE9-324-MONOMER"/>
<dbReference type="AlphaFoldDB" id="E3PUW5"/>
<evidence type="ECO:0000313" key="4">
    <source>
        <dbReference type="Proteomes" id="UP000007041"/>
    </source>
</evidence>
<dbReference type="STRING" id="1511.CLOST_0315"/>
<feature type="transmembrane region" description="Helical" evidence="1">
    <location>
        <begin position="57"/>
        <end position="77"/>
    </location>
</feature>
<keyword evidence="1" id="KW-1133">Transmembrane helix</keyword>
<dbReference type="GO" id="GO:0004175">
    <property type="term" value="F:endopeptidase activity"/>
    <property type="evidence" value="ECO:0007669"/>
    <property type="project" value="UniProtKB-ARBA"/>
</dbReference>
<feature type="domain" description="CAAX prenyl protease 2/Lysostaphin resistance protein A-like" evidence="2">
    <location>
        <begin position="9"/>
        <end position="70"/>
    </location>
</feature>
<evidence type="ECO:0000259" key="2">
    <source>
        <dbReference type="Pfam" id="PF02517"/>
    </source>
</evidence>
<dbReference type="HOGENOM" id="CLU_2583633_0_0_9"/>
<dbReference type="InterPro" id="IPR003675">
    <property type="entry name" value="Rce1/LyrA-like_dom"/>
</dbReference>
<sequence length="80" mass="9306">MKIKFFQKKVILIIILSAVVFGICHGYSSIYIVYGFLGGLVFAYSYYVYINKDYSSFWVVTSIHSIRNLIVFIYSIILMN</sequence>
<keyword evidence="1" id="KW-0472">Membrane</keyword>
<accession>E3PUW5</accession>
<organism evidence="3 4">
    <name type="scientific">Acetoanaerobium sticklandii (strain ATCC 12662 / DSM 519 / JCM 1433 / CCUG 9281 / NCIMB 10654 / HF)</name>
    <name type="common">Clostridium sticklandii</name>
    <dbReference type="NCBI Taxonomy" id="499177"/>
    <lineage>
        <taxon>Bacteria</taxon>
        <taxon>Bacillati</taxon>
        <taxon>Bacillota</taxon>
        <taxon>Clostridia</taxon>
        <taxon>Peptostreptococcales</taxon>
        <taxon>Filifactoraceae</taxon>
        <taxon>Acetoanaerobium</taxon>
    </lineage>
</organism>
<dbReference type="eggNOG" id="ENOG5033E0Z">
    <property type="taxonomic scope" value="Bacteria"/>
</dbReference>
<keyword evidence="1" id="KW-0812">Transmembrane</keyword>
<reference evidence="4" key="1">
    <citation type="journal article" date="2010" name="BMC Genomics">
        <title>Clostridium sticklandii, a specialist in amino acid degradation:revisiting its metabolism through its genome sequence.</title>
        <authorList>
            <person name="Fonknechten N."/>
            <person name="Chaussonnerie S."/>
            <person name="Tricot S."/>
            <person name="Lajus A."/>
            <person name="Andreesen J.R."/>
            <person name="Perchat N."/>
            <person name="Pelletier E."/>
            <person name="Gouyvenoux M."/>
            <person name="Barbe V."/>
            <person name="Salanoubat M."/>
            <person name="Le Paslier D."/>
            <person name="Weissenbach J."/>
            <person name="Cohen G.N."/>
            <person name="Kreimeyer A."/>
        </authorList>
    </citation>
    <scope>NUCLEOTIDE SEQUENCE [LARGE SCALE GENOMIC DNA]</scope>
    <source>
        <strain evidence="4">ATCC 12662 / DSM 519 / JCM 1433 / CCUG 9281 / NCIMB 10654 / HF</strain>
    </source>
</reference>
<proteinExistence type="predicted"/>
<evidence type="ECO:0000256" key="1">
    <source>
        <dbReference type="SAM" id="Phobius"/>
    </source>
</evidence>
<name>E3PUW5_ACESD</name>
<dbReference type="EMBL" id="FP565809">
    <property type="protein sequence ID" value="CBH20445.1"/>
    <property type="molecule type" value="Genomic_DNA"/>
</dbReference>
<protein>
    <submittedName>
        <fullName evidence="3">Abortive infection protein</fullName>
    </submittedName>
</protein>